<comment type="caution">
    <text evidence="3">The sequence shown here is derived from an EMBL/GenBank/DDBJ whole genome shotgun (WGS) entry which is preliminary data.</text>
</comment>
<keyword evidence="2" id="KW-0812">Transmembrane</keyword>
<dbReference type="Proteomes" id="UP000642571">
    <property type="component" value="Unassembled WGS sequence"/>
</dbReference>
<evidence type="ECO:0000313" key="4">
    <source>
        <dbReference type="Proteomes" id="UP000642571"/>
    </source>
</evidence>
<keyword evidence="2" id="KW-1133">Transmembrane helix</keyword>
<evidence type="ECO:0000256" key="1">
    <source>
        <dbReference type="SAM" id="Coils"/>
    </source>
</evidence>
<protein>
    <submittedName>
        <fullName evidence="3">Uncharacterized protein</fullName>
    </submittedName>
</protein>
<feature type="transmembrane region" description="Helical" evidence="2">
    <location>
        <begin position="12"/>
        <end position="31"/>
    </location>
</feature>
<evidence type="ECO:0000256" key="2">
    <source>
        <dbReference type="SAM" id="Phobius"/>
    </source>
</evidence>
<dbReference type="EMBL" id="BMIN01000003">
    <property type="protein sequence ID" value="GGD05509.1"/>
    <property type="molecule type" value="Genomic_DNA"/>
</dbReference>
<reference evidence="4" key="1">
    <citation type="journal article" date="2019" name="Int. J. Syst. Evol. Microbiol.">
        <title>The Global Catalogue of Microorganisms (GCM) 10K type strain sequencing project: providing services to taxonomists for standard genome sequencing and annotation.</title>
        <authorList>
            <consortium name="The Broad Institute Genomics Platform"/>
            <consortium name="The Broad Institute Genome Sequencing Center for Infectious Disease"/>
            <person name="Wu L."/>
            <person name="Ma J."/>
        </authorList>
    </citation>
    <scope>NUCLEOTIDE SEQUENCE [LARGE SCALE GENOMIC DNA]</scope>
    <source>
        <strain evidence="4">CGMCC 1.15353</strain>
    </source>
</reference>
<keyword evidence="1" id="KW-0175">Coiled coil</keyword>
<dbReference type="RefSeq" id="WP_188651657.1">
    <property type="nucleotide sequence ID" value="NZ_BMIN01000003.1"/>
</dbReference>
<gene>
    <name evidence="3" type="ORF">GCM10011389_11280</name>
</gene>
<proteinExistence type="predicted"/>
<sequence length="220" mass="24622">MQLENLKEKKWVIPTVLITGFLFALIVGGYIGQSALEVEANDEVIKYEKLTSEISDLEKKRNELTSVKGELIEADKDLKEKQSEWEEYEEKYKELRDLELKKDQMISKKNSAEEELRSISKNIEARSKELEKIETGIVKAESEPIVLGAGHYSIGKDLPPGRYEASSVSGSGNMFVDSEVYERDIGVTLGGSYGEPSYVFQAVSGDSLRLGTSVKFTPIQ</sequence>
<keyword evidence="4" id="KW-1185">Reference proteome</keyword>
<accession>A0ABQ1PX76</accession>
<organism evidence="3 4">
    <name type="scientific">Pontibacillus salipaludis</name>
    <dbReference type="NCBI Taxonomy" id="1697394"/>
    <lineage>
        <taxon>Bacteria</taxon>
        <taxon>Bacillati</taxon>
        <taxon>Bacillota</taxon>
        <taxon>Bacilli</taxon>
        <taxon>Bacillales</taxon>
        <taxon>Bacillaceae</taxon>
        <taxon>Pontibacillus</taxon>
    </lineage>
</organism>
<name>A0ABQ1PX76_9BACI</name>
<evidence type="ECO:0000313" key="3">
    <source>
        <dbReference type="EMBL" id="GGD05509.1"/>
    </source>
</evidence>
<feature type="coiled-coil region" evidence="1">
    <location>
        <begin position="40"/>
        <end position="129"/>
    </location>
</feature>
<keyword evidence="2" id="KW-0472">Membrane</keyword>